<dbReference type="PANTHER" id="PTHR46323:SF2">
    <property type="entry name" value="BETA-GALACTOSIDASE"/>
    <property type="match status" value="1"/>
</dbReference>
<comment type="catalytic activity">
    <reaction evidence="1">
        <text>Hydrolysis of terminal non-reducing beta-D-galactose residues in beta-D-galactosides.</text>
        <dbReference type="EC" id="3.2.1.23"/>
    </reaction>
</comment>
<evidence type="ECO:0000313" key="6">
    <source>
        <dbReference type="Proteomes" id="UP000824265"/>
    </source>
</evidence>
<sequence length="940" mass="106648">MQIQLKRMLQGTWKFGFEKGESAGEKSQGLPELNDTIELPSTTEISKKGSFGPKEGQTLFLSRKYPFTGRAHYEREIEIPKEWAGHPIFLFLERTKYTEVYVDGKWVSGSHETLIPQRHELTEALGDAGKHLLRIVVDNDLASKEDFPESLLKGHQYTEHTQTNWNGILGEIYLEKGEEGSWEIPQIVGDENAGGFFIRTREGESITVWGYRSDGLPLAERELKCSEIQGTRQAFYALWQEGEDAQKKTELLCLWDEFHPVFYRLFLIVTDKRGGRQQYEQNAGIFGQEIRDKRIVRNGVPVFLRGTVDCCIYPRTGACPMDKESWLKIFDLYQQYGLNHCRFHSWCPPEAAFAAADEKGIYLQVELSNFAAALYGEKDKRCDKALYAYIYDQAKKVLAFYGNHPSFLLFAAGNEMTGDLREFERLIRQLRSIRPDKLYTQGANNFLEHPVCSGADDCWIIMRTDEKTNIRASFSFGDLPLGYLQTQEEPSTLHDYSAGVGQSPLPLISHEIGQYQCYPNYREIPKYTGPLSPENLKQFQKRLEEAGMGDMADRFFQASGRLAVQCYREEIEAALRTRDMAGFQLLGLQDFPGQGTALVGILDSFLDSKGLITPEEFRRFCAPRVLLAKFPRYVWQEQETFEGEIFLADFGPESAADAAWRAGQYDVEVILYSWENQVLGQAHLKGSGSPGKLTALGPVHFALPRVEQAAVMRLVLRMGEVENEYPLWIYKRLPEKSGQDSREKWMGIDSKRGIFITDRLDQSGEDFLKQGGRVVLFSDKAKEGYSVPGAFAPDFWCWPMFRDACAAKGLPVAPGTLGMVCDSAHPAFRGFPTEDYAQWQWQPLLYNSRPVILDGWGAAITPIVQIIDNFERNHKLSYLLEARVKEGGSLLFCAGDVLGHMDRPQVRQFYESIVAYAASEDFAPAAEIALEEIKGIFVNE</sequence>
<dbReference type="GO" id="GO:0005990">
    <property type="term" value="P:lactose catabolic process"/>
    <property type="evidence" value="ECO:0007669"/>
    <property type="project" value="TreeGrafter"/>
</dbReference>
<dbReference type="InterPro" id="IPR017853">
    <property type="entry name" value="GH"/>
</dbReference>
<dbReference type="AlphaFoldDB" id="A0A9D1UBY4"/>
<dbReference type="GO" id="GO:0004565">
    <property type="term" value="F:beta-galactosidase activity"/>
    <property type="evidence" value="ECO:0007669"/>
    <property type="project" value="UniProtKB-EC"/>
</dbReference>
<dbReference type="SUPFAM" id="SSF49785">
    <property type="entry name" value="Galactose-binding domain-like"/>
    <property type="match status" value="1"/>
</dbReference>
<dbReference type="EMBL" id="DXGH01000050">
    <property type="protein sequence ID" value="HIW81643.1"/>
    <property type="molecule type" value="Genomic_DNA"/>
</dbReference>
<keyword evidence="3" id="KW-0378">Hydrolase</keyword>
<evidence type="ECO:0000256" key="4">
    <source>
        <dbReference type="ARBA" id="ARBA00023295"/>
    </source>
</evidence>
<dbReference type="InterPro" id="IPR008979">
    <property type="entry name" value="Galactose-bd-like_sf"/>
</dbReference>
<dbReference type="InterPro" id="IPR050347">
    <property type="entry name" value="Bact_Beta-galactosidase"/>
</dbReference>
<reference evidence="5" key="1">
    <citation type="journal article" date="2021" name="PeerJ">
        <title>Extensive microbial diversity within the chicken gut microbiome revealed by metagenomics and culture.</title>
        <authorList>
            <person name="Gilroy R."/>
            <person name="Ravi A."/>
            <person name="Getino M."/>
            <person name="Pursley I."/>
            <person name="Horton D.L."/>
            <person name="Alikhan N.F."/>
            <person name="Baker D."/>
            <person name="Gharbi K."/>
            <person name="Hall N."/>
            <person name="Watson M."/>
            <person name="Adriaenssens E.M."/>
            <person name="Foster-Nyarko E."/>
            <person name="Jarju S."/>
            <person name="Secka A."/>
            <person name="Antonio M."/>
            <person name="Oren A."/>
            <person name="Chaudhuri R.R."/>
            <person name="La Ragione R."/>
            <person name="Hildebrand F."/>
            <person name="Pallen M.J."/>
        </authorList>
    </citation>
    <scope>NUCLEOTIDE SEQUENCE</scope>
    <source>
        <strain evidence="5">CHK195-6426</strain>
    </source>
</reference>
<gene>
    <name evidence="5" type="ORF">H9742_09040</name>
</gene>
<dbReference type="EC" id="3.2.1.23" evidence="2"/>
<dbReference type="Proteomes" id="UP000824265">
    <property type="component" value="Unassembled WGS sequence"/>
</dbReference>
<dbReference type="Gene3D" id="3.20.20.80">
    <property type="entry name" value="Glycosidases"/>
    <property type="match status" value="1"/>
</dbReference>
<keyword evidence="4" id="KW-0326">Glycosidase</keyword>
<protein>
    <recommendedName>
        <fullName evidence="2">beta-galactosidase</fullName>
        <ecNumber evidence="2">3.2.1.23</ecNumber>
    </recommendedName>
</protein>
<dbReference type="Gene3D" id="2.60.120.260">
    <property type="entry name" value="Galactose-binding domain-like"/>
    <property type="match status" value="1"/>
</dbReference>
<comment type="caution">
    <text evidence="5">The sequence shown here is derived from an EMBL/GenBank/DDBJ whole genome shotgun (WGS) entry which is preliminary data.</text>
</comment>
<name>A0A9D1UBY4_9FIRM</name>
<evidence type="ECO:0000256" key="1">
    <source>
        <dbReference type="ARBA" id="ARBA00001412"/>
    </source>
</evidence>
<evidence type="ECO:0000256" key="2">
    <source>
        <dbReference type="ARBA" id="ARBA00012756"/>
    </source>
</evidence>
<evidence type="ECO:0000313" key="5">
    <source>
        <dbReference type="EMBL" id="HIW81643.1"/>
    </source>
</evidence>
<dbReference type="SUPFAM" id="SSF51445">
    <property type="entry name" value="(Trans)glycosidases"/>
    <property type="match status" value="1"/>
</dbReference>
<proteinExistence type="predicted"/>
<evidence type="ECO:0000256" key="3">
    <source>
        <dbReference type="ARBA" id="ARBA00022801"/>
    </source>
</evidence>
<reference evidence="5" key="2">
    <citation type="submission" date="2021-04" db="EMBL/GenBank/DDBJ databases">
        <authorList>
            <person name="Gilroy R."/>
        </authorList>
    </citation>
    <scope>NUCLEOTIDE SEQUENCE</scope>
    <source>
        <strain evidence="5">CHK195-6426</strain>
    </source>
</reference>
<accession>A0A9D1UBY4</accession>
<dbReference type="PANTHER" id="PTHR46323">
    <property type="entry name" value="BETA-GALACTOSIDASE"/>
    <property type="match status" value="1"/>
</dbReference>
<dbReference type="GO" id="GO:0009341">
    <property type="term" value="C:beta-galactosidase complex"/>
    <property type="evidence" value="ECO:0007669"/>
    <property type="project" value="TreeGrafter"/>
</dbReference>
<organism evidence="5 6">
    <name type="scientific">Candidatus Acetatifactor stercoripullorum</name>
    <dbReference type="NCBI Taxonomy" id="2838414"/>
    <lineage>
        <taxon>Bacteria</taxon>
        <taxon>Bacillati</taxon>
        <taxon>Bacillota</taxon>
        <taxon>Clostridia</taxon>
        <taxon>Lachnospirales</taxon>
        <taxon>Lachnospiraceae</taxon>
        <taxon>Acetatifactor</taxon>
    </lineage>
</organism>